<dbReference type="EMBL" id="QRGP01000001">
    <property type="protein sequence ID" value="RDV07620.1"/>
    <property type="molecule type" value="Genomic_DNA"/>
</dbReference>
<feature type="domain" description="TNase-like" evidence="2">
    <location>
        <begin position="59"/>
        <end position="174"/>
    </location>
</feature>
<gene>
    <name evidence="3" type="ORF">DXH95_09905</name>
</gene>
<protein>
    <submittedName>
        <fullName evidence="3">Thermonuclease family protein</fullName>
    </submittedName>
</protein>
<dbReference type="OrthoDB" id="9805504at2"/>
<organism evidence="3 4">
    <name type="scientific">Sphingorhabdus pulchriflava</name>
    <dbReference type="NCBI Taxonomy" id="2292257"/>
    <lineage>
        <taxon>Bacteria</taxon>
        <taxon>Pseudomonadati</taxon>
        <taxon>Pseudomonadota</taxon>
        <taxon>Alphaproteobacteria</taxon>
        <taxon>Sphingomonadales</taxon>
        <taxon>Sphingomonadaceae</taxon>
        <taxon>Sphingorhabdus</taxon>
    </lineage>
</organism>
<dbReference type="PANTHER" id="PTHR12302">
    <property type="entry name" value="EBNA2 BINDING PROTEIN P100"/>
    <property type="match status" value="1"/>
</dbReference>
<evidence type="ECO:0000313" key="4">
    <source>
        <dbReference type="Proteomes" id="UP000263833"/>
    </source>
</evidence>
<dbReference type="PANTHER" id="PTHR12302:SF26">
    <property type="entry name" value="BLR1266 PROTEIN"/>
    <property type="match status" value="1"/>
</dbReference>
<name>A0A371BJ55_9SPHN</name>
<keyword evidence="1" id="KW-0812">Transmembrane</keyword>
<dbReference type="SUPFAM" id="SSF50199">
    <property type="entry name" value="Staphylococcal nuclease"/>
    <property type="match status" value="1"/>
</dbReference>
<accession>A0A371BJ55</accession>
<keyword evidence="1" id="KW-0472">Membrane</keyword>
<sequence length="188" mass="21094">MITLKFPDGRVYRKRGYRIVRGLFFLLMLGAILAAWYYADGIVSRETIIAARSPMQTADGDSFAIGPRKFRLKGIDAPEYRQTCNDAKGMKWECGKAARAALEKLLLEPGLTCVTDAQDRYHRALATCKTTQTPDLGAKQVTDGFAVSHEYYGLRDYGSEEDAASSARRGIWQGNFIQPDLWRATQTR</sequence>
<dbReference type="PROSITE" id="PS50830">
    <property type="entry name" value="TNASE_3"/>
    <property type="match status" value="1"/>
</dbReference>
<dbReference type="AlphaFoldDB" id="A0A371BJ55"/>
<evidence type="ECO:0000256" key="1">
    <source>
        <dbReference type="SAM" id="Phobius"/>
    </source>
</evidence>
<feature type="transmembrane region" description="Helical" evidence="1">
    <location>
        <begin position="20"/>
        <end position="39"/>
    </location>
</feature>
<evidence type="ECO:0000259" key="2">
    <source>
        <dbReference type="PROSITE" id="PS50830"/>
    </source>
</evidence>
<dbReference type="Gene3D" id="2.40.50.90">
    <property type="match status" value="1"/>
</dbReference>
<keyword evidence="1" id="KW-1133">Transmembrane helix</keyword>
<dbReference type="RefSeq" id="WP_115549164.1">
    <property type="nucleotide sequence ID" value="NZ_QRGP01000001.1"/>
</dbReference>
<comment type="caution">
    <text evidence="3">The sequence shown here is derived from an EMBL/GenBank/DDBJ whole genome shotgun (WGS) entry which is preliminary data.</text>
</comment>
<dbReference type="SMART" id="SM00318">
    <property type="entry name" value="SNc"/>
    <property type="match status" value="1"/>
</dbReference>
<keyword evidence="4" id="KW-1185">Reference proteome</keyword>
<proteinExistence type="predicted"/>
<reference evidence="4" key="1">
    <citation type="submission" date="2018-08" db="EMBL/GenBank/DDBJ databases">
        <authorList>
            <person name="Kim S.-J."/>
            <person name="Jung G.-Y."/>
        </authorList>
    </citation>
    <scope>NUCLEOTIDE SEQUENCE [LARGE SCALE GENOMIC DNA]</scope>
    <source>
        <strain evidence="4">GY_G</strain>
    </source>
</reference>
<evidence type="ECO:0000313" key="3">
    <source>
        <dbReference type="EMBL" id="RDV07620.1"/>
    </source>
</evidence>
<dbReference type="Proteomes" id="UP000263833">
    <property type="component" value="Unassembled WGS sequence"/>
</dbReference>
<dbReference type="Pfam" id="PF00565">
    <property type="entry name" value="SNase"/>
    <property type="match status" value="1"/>
</dbReference>
<dbReference type="InterPro" id="IPR035437">
    <property type="entry name" value="SNase_OB-fold_sf"/>
</dbReference>
<dbReference type="InterPro" id="IPR016071">
    <property type="entry name" value="Staphylococal_nuclease_OB-fold"/>
</dbReference>